<dbReference type="InterPro" id="IPR006118">
    <property type="entry name" value="Recombinase_CS"/>
</dbReference>
<name>A0ABQ0IWB5_GLUTH</name>
<reference evidence="6 7" key="1">
    <citation type="submission" date="2013-08" db="EMBL/GenBank/DDBJ databases">
        <title>Gluconobacter thailandicus NBRC 3257 whole genome sequence.</title>
        <authorList>
            <person name="Matsutani M."/>
            <person name="Yakushi T."/>
            <person name="Matsushita K."/>
        </authorList>
    </citation>
    <scope>NUCLEOTIDE SEQUENCE [LARGE SCALE GENOMIC DNA]</scope>
    <source>
        <strain evidence="6 7">NBRC 3257</strain>
    </source>
</reference>
<sequence length="212" mass="23780">MWRYYRTAENSQKITAINLRQNYKENYMKYGYCRVSTVGQDLKEQEDALVALGVPKANIFKEKISGVIRSDDRPQFGKLLKKIQAGDELVVMKLDRLGRSTLDILTVIQNLRGQGIAITIEGVGTIRDDMMGSLTMNLLASFAEFERALIIDRTQSGRKRAMANGVRMGRKEKLSPQAQNAIKRRYGSETGKSLANEYGVGLRTIQRIASAA</sequence>
<dbReference type="PANTHER" id="PTHR30461">
    <property type="entry name" value="DNA-INVERTASE FROM LAMBDOID PROPHAGE"/>
    <property type="match status" value="1"/>
</dbReference>
<keyword evidence="1" id="KW-0229">DNA integration</keyword>
<evidence type="ECO:0000256" key="3">
    <source>
        <dbReference type="ARBA" id="ARBA00023172"/>
    </source>
</evidence>
<evidence type="ECO:0000313" key="7">
    <source>
        <dbReference type="Proteomes" id="UP000018209"/>
    </source>
</evidence>
<dbReference type="SUPFAM" id="SSF53041">
    <property type="entry name" value="Resolvase-like"/>
    <property type="match status" value="1"/>
</dbReference>
<evidence type="ECO:0000256" key="4">
    <source>
        <dbReference type="PROSITE-ProRule" id="PRU10137"/>
    </source>
</evidence>
<dbReference type="PROSITE" id="PS00398">
    <property type="entry name" value="RECOMBINASES_2"/>
    <property type="match status" value="1"/>
</dbReference>
<feature type="active site" description="O-(5'-phospho-DNA)-serine intermediate" evidence="4">
    <location>
        <position position="36"/>
    </location>
</feature>
<proteinExistence type="predicted"/>
<evidence type="ECO:0000256" key="1">
    <source>
        <dbReference type="ARBA" id="ARBA00022908"/>
    </source>
</evidence>
<organism evidence="6 7">
    <name type="scientific">Gluconobacter thailandicus NBRC 3257</name>
    <dbReference type="NCBI Taxonomy" id="1381097"/>
    <lineage>
        <taxon>Bacteria</taxon>
        <taxon>Pseudomonadati</taxon>
        <taxon>Pseudomonadota</taxon>
        <taxon>Alphaproteobacteria</taxon>
        <taxon>Acetobacterales</taxon>
        <taxon>Acetobacteraceae</taxon>
        <taxon>Gluconobacter</taxon>
    </lineage>
</organism>
<dbReference type="PROSITE" id="PS00397">
    <property type="entry name" value="RECOMBINASES_1"/>
    <property type="match status" value="1"/>
</dbReference>
<dbReference type="Gene3D" id="3.40.50.1390">
    <property type="entry name" value="Resolvase, N-terminal catalytic domain"/>
    <property type="match status" value="1"/>
</dbReference>
<accession>A0ABQ0IWB5</accession>
<dbReference type="InterPro" id="IPR036162">
    <property type="entry name" value="Resolvase-like_N_sf"/>
</dbReference>
<dbReference type="InterPro" id="IPR006119">
    <property type="entry name" value="Resolv_N"/>
</dbReference>
<dbReference type="PANTHER" id="PTHR30461:SF2">
    <property type="entry name" value="SERINE RECOMBINASE PINE-RELATED"/>
    <property type="match status" value="1"/>
</dbReference>
<evidence type="ECO:0000256" key="2">
    <source>
        <dbReference type="ARBA" id="ARBA00023125"/>
    </source>
</evidence>
<protein>
    <submittedName>
        <fullName evidence="6">Transposase</fullName>
    </submittedName>
</protein>
<dbReference type="EMBL" id="BASM01000018">
    <property type="protein sequence ID" value="GAD26498.1"/>
    <property type="molecule type" value="Genomic_DNA"/>
</dbReference>
<keyword evidence="7" id="KW-1185">Reference proteome</keyword>
<dbReference type="CDD" id="cd03768">
    <property type="entry name" value="SR_ResInv"/>
    <property type="match status" value="1"/>
</dbReference>
<keyword evidence="3" id="KW-0233">DNA recombination</keyword>
<dbReference type="PROSITE" id="PS51736">
    <property type="entry name" value="RECOMBINASES_3"/>
    <property type="match status" value="1"/>
</dbReference>
<dbReference type="Pfam" id="PF00239">
    <property type="entry name" value="Resolvase"/>
    <property type="match status" value="1"/>
</dbReference>
<evidence type="ECO:0000313" key="6">
    <source>
        <dbReference type="EMBL" id="GAD26498.1"/>
    </source>
</evidence>
<gene>
    <name evidence="6" type="ORF">NBRC3257_1497</name>
</gene>
<dbReference type="SMART" id="SM00857">
    <property type="entry name" value="Resolvase"/>
    <property type="match status" value="1"/>
</dbReference>
<feature type="domain" description="Resolvase/invertase-type recombinase catalytic" evidence="5">
    <location>
        <begin position="28"/>
        <end position="165"/>
    </location>
</feature>
<comment type="caution">
    <text evidence="6">The sequence shown here is derived from an EMBL/GenBank/DDBJ whole genome shotgun (WGS) entry which is preliminary data.</text>
</comment>
<dbReference type="Proteomes" id="UP000018209">
    <property type="component" value="Unassembled WGS sequence"/>
</dbReference>
<keyword evidence="2" id="KW-0238">DNA-binding</keyword>
<evidence type="ECO:0000259" key="5">
    <source>
        <dbReference type="PROSITE" id="PS51736"/>
    </source>
</evidence>
<dbReference type="InterPro" id="IPR050639">
    <property type="entry name" value="SSR_resolvase"/>
</dbReference>